<comment type="caution">
    <text evidence="1">The sequence shown here is derived from an EMBL/GenBank/DDBJ whole genome shotgun (WGS) entry which is preliminary data.</text>
</comment>
<sequence length="216" mass="25417">MGKMNSRQLFIEEAKRLELNFFNFSLVEDEACNPYIEGRLHLPDEEGKFIDSYNIKIEVKDGYPNNLPLVYETAQRIPINIDWHIFPDGHCCIVTPPEETLICKKGISLHKFITKYVLPYFHNQLFRELNGYFLHERSHGNEGIKEFFYSKFETLDSEKISTFLLFIAKKKEPKRTSSCFCGSGKKYRKCHRTLFKEFSILTPKQLLLYSAIMYTS</sequence>
<organism evidence="1 2">
    <name type="scientific">Chryseobacterium arthrosphaerae</name>
    <dbReference type="NCBI Taxonomy" id="651561"/>
    <lineage>
        <taxon>Bacteria</taxon>
        <taxon>Pseudomonadati</taxon>
        <taxon>Bacteroidota</taxon>
        <taxon>Flavobacteriia</taxon>
        <taxon>Flavobacteriales</taxon>
        <taxon>Weeksellaceae</taxon>
        <taxon>Chryseobacterium group</taxon>
        <taxon>Chryseobacterium</taxon>
    </lineage>
</organism>
<evidence type="ECO:0000313" key="1">
    <source>
        <dbReference type="EMBL" id="OCA71356.1"/>
    </source>
</evidence>
<evidence type="ECO:0008006" key="3">
    <source>
        <dbReference type="Google" id="ProtNLM"/>
    </source>
</evidence>
<dbReference type="Pfam" id="PF02810">
    <property type="entry name" value="SEC-C"/>
    <property type="match status" value="1"/>
</dbReference>
<dbReference type="SUPFAM" id="SSF103642">
    <property type="entry name" value="Sec-C motif"/>
    <property type="match status" value="1"/>
</dbReference>
<proteinExistence type="predicted"/>
<dbReference type="Proteomes" id="UP000093432">
    <property type="component" value="Unassembled WGS sequence"/>
</dbReference>
<accession>A0A1B8ZIE8</accession>
<gene>
    <name evidence="1" type="ORF">BBI00_16680</name>
</gene>
<dbReference type="EMBL" id="MAYG01000012">
    <property type="protein sequence ID" value="OCA71356.1"/>
    <property type="molecule type" value="Genomic_DNA"/>
</dbReference>
<dbReference type="AlphaFoldDB" id="A0A1B8ZIE8"/>
<reference evidence="2" key="1">
    <citation type="submission" date="2016-07" db="EMBL/GenBank/DDBJ databases">
        <authorList>
            <person name="Florea S."/>
            <person name="Webb J.S."/>
            <person name="Jaromczyk J."/>
            <person name="Schardl C.L."/>
        </authorList>
    </citation>
    <scope>NUCLEOTIDE SEQUENCE [LARGE SCALE GENOMIC DNA]</scope>
    <source>
        <strain evidence="2">CC-VM-7</strain>
    </source>
</reference>
<evidence type="ECO:0000313" key="2">
    <source>
        <dbReference type="Proteomes" id="UP000093432"/>
    </source>
</evidence>
<dbReference type="RefSeq" id="WP_065400009.1">
    <property type="nucleotide sequence ID" value="NZ_MAYG01000012.1"/>
</dbReference>
<name>A0A1B8ZIE8_9FLAO</name>
<dbReference type="InterPro" id="IPR004027">
    <property type="entry name" value="SEC_C_motif"/>
</dbReference>
<dbReference type="OrthoDB" id="21421at2"/>
<dbReference type="Gene3D" id="3.10.450.50">
    <property type="match status" value="1"/>
</dbReference>
<protein>
    <recommendedName>
        <fullName evidence="3">SEC-C domain-containing protein</fullName>
    </recommendedName>
</protein>
<dbReference type="STRING" id="651561.BBI00_16680"/>